<dbReference type="EMBL" id="CDQK01000007">
    <property type="protein sequence ID" value="CEP24874.1"/>
    <property type="molecule type" value="Genomic_DNA"/>
</dbReference>
<name>A0A0H5CK71_CYBJN</name>
<organism evidence="8 9">
    <name type="scientific">Cyberlindnera jadinii (strain ATCC 18201 / CBS 1600 / BCRC 20928 / JCM 3617 / NBRC 0987 / NRRL Y-1542)</name>
    <name type="common">Torula yeast</name>
    <name type="synonym">Candida utilis</name>
    <dbReference type="NCBI Taxonomy" id="983966"/>
    <lineage>
        <taxon>Eukaryota</taxon>
        <taxon>Fungi</taxon>
        <taxon>Dikarya</taxon>
        <taxon>Ascomycota</taxon>
        <taxon>Saccharomycotina</taxon>
        <taxon>Saccharomycetes</taxon>
        <taxon>Phaffomycetales</taxon>
        <taxon>Phaffomycetaceae</taxon>
        <taxon>Cyberlindnera</taxon>
    </lineage>
</organism>
<dbReference type="PIRSF" id="PIRSF007797">
    <property type="entry name" value="RSM22"/>
    <property type="match status" value="1"/>
</dbReference>
<dbReference type="PANTHER" id="PTHR13184:SF5">
    <property type="entry name" value="METHYLTRANSFERASE-LIKE PROTEIN 17, MITOCHONDRIAL"/>
    <property type="match status" value="1"/>
</dbReference>
<keyword evidence="2" id="KW-0479">Metal-binding</keyword>
<dbReference type="InterPro" id="IPR015324">
    <property type="entry name" value="Ribosomal_Rsm22-like"/>
</dbReference>
<accession>A0A0H5CK71</accession>
<evidence type="ECO:0000313" key="8">
    <source>
        <dbReference type="EMBL" id="CEP24874.1"/>
    </source>
</evidence>
<evidence type="ECO:0000256" key="1">
    <source>
        <dbReference type="ARBA" id="ARBA00004173"/>
    </source>
</evidence>
<reference evidence="9" key="1">
    <citation type="journal article" date="2015" name="J. Biotechnol.">
        <title>The structure of the Cyberlindnera jadinii genome and its relation to Candida utilis analyzed by the occurrence of single nucleotide polymorphisms.</title>
        <authorList>
            <person name="Rupp O."/>
            <person name="Brinkrolf K."/>
            <person name="Buerth C."/>
            <person name="Kunigo M."/>
            <person name="Schneider J."/>
            <person name="Jaenicke S."/>
            <person name="Goesmann A."/>
            <person name="Puehler A."/>
            <person name="Jaeger K.-E."/>
            <person name="Ernst J.F."/>
        </authorList>
    </citation>
    <scope>NUCLEOTIDE SEQUENCE [LARGE SCALE GENOMIC DNA]</scope>
    <source>
        <strain evidence="9">ATCC 18201 / CBS 1600 / BCRC 20928 / JCM 3617 / NBRC 0987 / NRRL Y-1542</strain>
    </source>
</reference>
<dbReference type="GO" id="GO:0046872">
    <property type="term" value="F:metal ion binding"/>
    <property type="evidence" value="ECO:0007669"/>
    <property type="project" value="UniProtKB-KW"/>
</dbReference>
<evidence type="ECO:0000256" key="5">
    <source>
        <dbReference type="ARBA" id="ARBA00023014"/>
    </source>
</evidence>
<keyword evidence="3" id="KW-0809">Transit peptide</keyword>
<keyword evidence="8" id="KW-0808">Transferase</keyword>
<gene>
    <name evidence="8" type="ORF">BN1211_5809</name>
</gene>
<keyword evidence="5" id="KW-0411">Iron-sulfur</keyword>
<dbReference type="GO" id="GO:0006412">
    <property type="term" value="P:translation"/>
    <property type="evidence" value="ECO:0007669"/>
    <property type="project" value="InterPro"/>
</dbReference>
<dbReference type="Pfam" id="PF09243">
    <property type="entry name" value="Rsm22"/>
    <property type="match status" value="2"/>
</dbReference>
<protein>
    <submittedName>
        <fullName evidence="8">Uncharacterized protein</fullName>
        <ecNumber evidence="8">2.1.1.-</ecNumber>
    </submittedName>
</protein>
<evidence type="ECO:0000256" key="6">
    <source>
        <dbReference type="ARBA" id="ARBA00023128"/>
    </source>
</evidence>
<dbReference type="SUPFAM" id="SSF53335">
    <property type="entry name" value="S-adenosyl-L-methionine-dependent methyltransferases"/>
    <property type="match status" value="1"/>
</dbReference>
<dbReference type="PANTHER" id="PTHR13184">
    <property type="entry name" value="37S RIBOSOMAL PROTEIN S22"/>
    <property type="match status" value="1"/>
</dbReference>
<evidence type="ECO:0000256" key="4">
    <source>
        <dbReference type="ARBA" id="ARBA00023004"/>
    </source>
</evidence>
<dbReference type="GO" id="GO:0008168">
    <property type="term" value="F:methyltransferase activity"/>
    <property type="evidence" value="ECO:0007669"/>
    <property type="project" value="UniProtKB-KW"/>
</dbReference>
<dbReference type="InterPro" id="IPR029063">
    <property type="entry name" value="SAM-dependent_MTases_sf"/>
</dbReference>
<keyword evidence="6" id="KW-0496">Mitochondrion</keyword>
<evidence type="ECO:0000313" key="9">
    <source>
        <dbReference type="Proteomes" id="UP000038830"/>
    </source>
</evidence>
<dbReference type="GO" id="GO:0005763">
    <property type="term" value="C:mitochondrial small ribosomal subunit"/>
    <property type="evidence" value="ECO:0007669"/>
    <property type="project" value="TreeGrafter"/>
</dbReference>
<dbReference type="AlphaFoldDB" id="A0A0H5CK71"/>
<dbReference type="InterPro" id="IPR016522">
    <property type="entry name" value="RSM22_mit_bud"/>
</dbReference>
<evidence type="ECO:0000256" key="3">
    <source>
        <dbReference type="ARBA" id="ARBA00022946"/>
    </source>
</evidence>
<keyword evidence="8" id="KW-0489">Methyltransferase</keyword>
<evidence type="ECO:0000256" key="2">
    <source>
        <dbReference type="ARBA" id="ARBA00022723"/>
    </source>
</evidence>
<dbReference type="GO" id="GO:0051536">
    <property type="term" value="F:iron-sulfur cluster binding"/>
    <property type="evidence" value="ECO:0007669"/>
    <property type="project" value="UniProtKB-KW"/>
</dbReference>
<comment type="function">
    <text evidence="7">Mitochondrial ribosome (mitoribosome) assembly factor. Binds at the interface of the head and body domains of the mitochondrial small ribosomal subunit (mt-SSU), occluding the mRNA channel and preventing compaction of the head domain towards the body. Probable inactive methyltransferase: retains the characteristic folding and ability to bind S-adenosyl-L-methionine, but it probably lost its methyltransferase activity.</text>
</comment>
<dbReference type="EC" id="2.1.1.-" evidence="8"/>
<dbReference type="GO" id="GO:0032259">
    <property type="term" value="P:methylation"/>
    <property type="evidence" value="ECO:0007669"/>
    <property type="project" value="UniProtKB-KW"/>
</dbReference>
<dbReference type="InterPro" id="IPR052571">
    <property type="entry name" value="Mt_RNA_Methyltransferase"/>
</dbReference>
<comment type="subcellular location">
    <subcellularLocation>
        <location evidence="1">Mitochondrion</location>
    </subcellularLocation>
</comment>
<sequence length="695" mass="80370">MTHRCLAPWTRCYRLYSTRTKLKGIWEYDSDPIEASKSLSTEMTSLPFAYRKESESFGQLVKGYHHDVNEDTNPKVRVISREDLWKQPADGEVMKRSHDNTELGKTFRDQIKIPERITKSIYNHMLALRLPKVLRYQVAQQYLKLKEAQLYEPTRKPHENDVYIASFFTQDYASVYQVLKELFKRQPDFTPTKVLDIGYGPATGMIALNEIMGNEWDPEVKDSFIVGHHGMQDRAKILLSRQLNEYPGALEDLFTEEELHQGLNRDEDVLFDDFIGEVKTNKIKIKTKMLDRLNTSKKYNLIIAQHQLLQDRSQFPHEVDANVQLLLKMLEPDGFLVLVERGTPLGFESVARARQTMIRPEKFLSEHGKIPRPYSKASGSAFEQEFEQEFEIDDQIELDEEALKLKRELEDKYGTVDEEDLEFEEFFEVGAEENTNYHLKVIAPCSHHRPCPLQTGKPQFYDYPSGSKLSWCHFDKSVERPRFLLELKRGQVLSSKWADRTRISPTSGTKGSSGRIDGNNYEIANYSYLIVGRCATDSATVTSIEQERANQTQAFSIGSTPSDPSLWPRILKTPMKRKGHVTMSVCGSSGEIEKWTITKSFDKLSYHDARKATSGDLWGLDAKTKLPGRSNQDQQLQNKLQSYEDDLLSKMKRDVKFKTKKERKAFEVRSAHLGQREMSPEEMVDVYTTRFNMKR</sequence>
<dbReference type="GO" id="GO:0003735">
    <property type="term" value="F:structural constituent of ribosome"/>
    <property type="evidence" value="ECO:0007669"/>
    <property type="project" value="TreeGrafter"/>
</dbReference>
<dbReference type="Proteomes" id="UP000038830">
    <property type="component" value="Unassembled WGS sequence"/>
</dbReference>
<keyword evidence="4" id="KW-0408">Iron</keyword>
<proteinExistence type="predicted"/>
<evidence type="ECO:0000256" key="7">
    <source>
        <dbReference type="ARBA" id="ARBA00045681"/>
    </source>
</evidence>